<name>A0ABQ0QJD4_9PROT</name>
<dbReference type="EMBL" id="BAQB01000017">
    <property type="protein sequence ID" value="GBR46859.1"/>
    <property type="molecule type" value="Genomic_DNA"/>
</dbReference>
<dbReference type="Gene3D" id="3.30.1370.110">
    <property type="match status" value="1"/>
</dbReference>
<reference evidence="2" key="1">
    <citation type="submission" date="2013-04" db="EMBL/GenBank/DDBJ databases">
        <title>The genome sequencing project of 58 acetic acid bacteria.</title>
        <authorList>
            <person name="Okamoto-Kainuma A."/>
            <person name="Ishikawa M."/>
            <person name="Umino S."/>
            <person name="Koizumi Y."/>
            <person name="Shiwa Y."/>
            <person name="Yoshikawa H."/>
            <person name="Matsutani M."/>
            <person name="Matsushita K."/>
        </authorList>
    </citation>
    <scope>NUCLEOTIDE SEQUENCE</scope>
    <source>
        <strain evidence="2">NBRC 106556</strain>
    </source>
</reference>
<protein>
    <submittedName>
        <fullName evidence="2">DNA mismatch repair protein Smr/MutS2</fullName>
    </submittedName>
</protein>
<dbReference type="PANTHER" id="PTHR35562:SF2">
    <property type="entry name" value="DNA ENDONUCLEASE SMRA-RELATED"/>
    <property type="match status" value="1"/>
</dbReference>
<evidence type="ECO:0000313" key="3">
    <source>
        <dbReference type="Proteomes" id="UP001062443"/>
    </source>
</evidence>
<gene>
    <name evidence="2" type="ORF">AA106556_1255</name>
</gene>
<accession>A0ABQ0QJD4</accession>
<comment type="caution">
    <text evidence="2">The sequence shown here is derived from an EMBL/GenBank/DDBJ whole genome shotgun (WGS) entry which is preliminary data.</text>
</comment>
<dbReference type="Pfam" id="PF01713">
    <property type="entry name" value="Smr"/>
    <property type="match status" value="1"/>
</dbReference>
<dbReference type="InterPro" id="IPR002625">
    <property type="entry name" value="Smr_dom"/>
</dbReference>
<dbReference type="Proteomes" id="UP001062443">
    <property type="component" value="Unassembled WGS sequence"/>
</dbReference>
<keyword evidence="3" id="KW-1185">Reference proteome</keyword>
<feature type="domain" description="Smr" evidence="1">
    <location>
        <begin position="128"/>
        <end position="208"/>
    </location>
</feature>
<dbReference type="PROSITE" id="PS50828">
    <property type="entry name" value="SMR"/>
    <property type="match status" value="1"/>
</dbReference>
<evidence type="ECO:0000313" key="2">
    <source>
        <dbReference type="EMBL" id="GBR46859.1"/>
    </source>
</evidence>
<dbReference type="SMART" id="SM00463">
    <property type="entry name" value="SMR"/>
    <property type="match status" value="1"/>
</dbReference>
<dbReference type="SUPFAM" id="SSF160443">
    <property type="entry name" value="SMR domain-like"/>
    <property type="match status" value="1"/>
</dbReference>
<dbReference type="PANTHER" id="PTHR35562">
    <property type="entry name" value="DNA ENDONUCLEASE SMRA-RELATED"/>
    <property type="match status" value="1"/>
</dbReference>
<sequence>MWRLVMRDVVPLHSDALSLEKEAVQGAILAQKDADQVPPPKKRVSPKVKRRVIVAPAPSTVPIQATLADEQAAYRVDVPEPSFADMMARSMRRLPKAGALKVGVRAPGLDDTSWKRLTRGKLRVEAKLDLHGYIVQDAFERLLDFLQRARTHNLKCIEVVTGLGSGEQSGAIRRELPLWLQRADIRGMILAVVHTHKANQGAVRILLKTRR</sequence>
<dbReference type="InterPro" id="IPR036063">
    <property type="entry name" value="Smr_dom_sf"/>
</dbReference>
<evidence type="ECO:0000259" key="1">
    <source>
        <dbReference type="PROSITE" id="PS50828"/>
    </source>
</evidence>
<proteinExistence type="predicted"/>
<organism evidence="2 3">
    <name type="scientific">Neokomagataea tanensis NBRC 106556</name>
    <dbReference type="NCBI Taxonomy" id="1223519"/>
    <lineage>
        <taxon>Bacteria</taxon>
        <taxon>Pseudomonadati</taxon>
        <taxon>Pseudomonadota</taxon>
        <taxon>Alphaproteobacteria</taxon>
        <taxon>Acetobacterales</taxon>
        <taxon>Acetobacteraceae</taxon>
        <taxon>Neokomagataea</taxon>
    </lineage>
</organism>